<dbReference type="PROSITE" id="PS50887">
    <property type="entry name" value="GGDEF"/>
    <property type="match status" value="1"/>
</dbReference>
<feature type="transmembrane region" description="Helical" evidence="3">
    <location>
        <begin position="116"/>
        <end position="136"/>
    </location>
</feature>
<keyword evidence="3" id="KW-0472">Membrane</keyword>
<reference evidence="8 9" key="1">
    <citation type="journal article" date="2007" name="Int. J. Syst. Evol. Microbiol.">
        <title>Description of Pelomonas aquatica sp. nov. and Pelomonas puraquae sp. nov., isolated from industrial and haemodialysis water.</title>
        <authorList>
            <person name="Gomila M."/>
            <person name="Bowien B."/>
            <person name="Falsen E."/>
            <person name="Moore E.R."/>
            <person name="Lalucat J."/>
        </authorList>
    </citation>
    <scope>NUCLEOTIDE SEQUENCE [LARGE SCALE GENOMIC DNA]</scope>
    <source>
        <strain evidence="8 9">CCUG 52769</strain>
    </source>
</reference>
<dbReference type="NCBIfam" id="TIGR00229">
    <property type="entry name" value="sensory_box"/>
    <property type="match status" value="2"/>
</dbReference>
<evidence type="ECO:0000256" key="2">
    <source>
        <dbReference type="SAM" id="MobiDB-lite"/>
    </source>
</evidence>
<dbReference type="FunFam" id="3.30.70.270:FF:000001">
    <property type="entry name" value="Diguanylate cyclase domain protein"/>
    <property type="match status" value="1"/>
</dbReference>
<name>A0A254N6W0_9BURK</name>
<dbReference type="RefSeq" id="WP_088484005.1">
    <property type="nucleotide sequence ID" value="NZ_NISI01000005.1"/>
</dbReference>
<evidence type="ECO:0008006" key="10">
    <source>
        <dbReference type="Google" id="ProtNLM"/>
    </source>
</evidence>
<dbReference type="SUPFAM" id="SSF55785">
    <property type="entry name" value="PYP-like sensor domain (PAS domain)"/>
    <property type="match status" value="2"/>
</dbReference>
<feature type="domain" description="EAL" evidence="6">
    <location>
        <begin position="873"/>
        <end position="1127"/>
    </location>
</feature>
<dbReference type="InterPro" id="IPR000700">
    <property type="entry name" value="PAS-assoc_C"/>
</dbReference>
<dbReference type="SUPFAM" id="SSF55073">
    <property type="entry name" value="Nucleotide cyclase"/>
    <property type="match status" value="1"/>
</dbReference>
<evidence type="ECO:0000259" key="5">
    <source>
        <dbReference type="PROSITE" id="PS50113"/>
    </source>
</evidence>
<sequence>MDAASAPDLDTPQPGTGEAASAAAQGLRQFMATPLALALVYAAFGMLWILLSDRLLQQASADLATLSALAQGKGIAFVLLTSSLIYLVAARRQRAVAPPTSPDLGDLAAHERPLRLMGVFALPCVAIVAASLVSYASNASRDHAEHVERLRREAQAKANLVQGWIDRRVREARQLSADPTLRGSLLRWRRTQDEAATLALRRQLQMLLASGHYSAALMLDAQGHPVLNADDGPADLDPAVVDAALMALQQGRVSGSDFLARPGLADSLRFELLVPLLGSDGHADLVLVLRTEPRRSLLPQLLAGAGFGAPETLLVRPGPKGLLAVGLGGSDTPLVRITNSPPGDTSLAALTANPALAGTLLNGLPLAHAGRTSEPTAAVALPLPGSPWFVVVQVPRDSLHGEGVASGAALLLLVDVLAVLITGAVVFVALRRREQQTAARLAADHAEKERAWQIAEAIANSSSDLIFAKDLQGRYLFANRELGRLLGRAPATLIGKTARDIPAPDQVHHLLGDVAAVARSEQPVSLEMQLATAQGDRIYACTKGRLVDNTGQVIGVYGISSDITARRDLQQRMQQWATAFDDIRDGVIVTDPLGYIQSVNRAFSQITGYTAEEAIGDNMRLVHSGRHGRAFYEQMWTLLNQTGHWQGEIWNRRKNGEIYPEWLTIRAVRNDDGPVTHYVGVFTDISRIKDSEAQADWLFHNDPLTKLPNRAQLQRRLEQALARARRREARPALMVIDLDGFKTVNDSLGHPAGDELLICVAERLQARLRHKDCLGRLGGDEFLLIIENAAQADDLGQIARDVLAAVSEPVALSCGRDAYLTASIGISLFPDSESPTAVELLRDADAALHRAKDLGRNRYCFYTGDMHAQAMAKLELEAALSRAIEREELLLHYQPKVAAQTGEVVGAEALLRWQRGASGLVPPGQFIPLAEQSSLILDIGAWVIDRACRQLRQWLDAGQPVVRVAVNVAARQFAAGDLDTVVAAALQRHGIDAELLELELTEGMLMSNPQQGTAMLQRLRGLGVKISLDDFGTGYSSLAYLHQFPIDTLKIDQSFVRRIGEVPDGEALVDAVIGLAHRLHLRVVAEGVETPAQRAHLLRQGCDEMQGYHFGRPAPAESLQAMLSQPRG</sequence>
<dbReference type="Proteomes" id="UP000197446">
    <property type="component" value="Unassembled WGS sequence"/>
</dbReference>
<dbReference type="InterPro" id="IPR000014">
    <property type="entry name" value="PAS"/>
</dbReference>
<dbReference type="PANTHER" id="PTHR44757">
    <property type="entry name" value="DIGUANYLATE CYCLASE DGCP"/>
    <property type="match status" value="1"/>
</dbReference>
<dbReference type="Pfam" id="PF13426">
    <property type="entry name" value="PAS_9"/>
    <property type="match status" value="1"/>
</dbReference>
<dbReference type="InterPro" id="IPR029787">
    <property type="entry name" value="Nucleotide_cyclase"/>
</dbReference>
<evidence type="ECO:0000313" key="8">
    <source>
        <dbReference type="EMBL" id="OWR03766.1"/>
    </source>
</evidence>
<keyword evidence="3" id="KW-0812">Transmembrane</keyword>
<feature type="domain" description="PAC" evidence="5">
    <location>
        <begin position="645"/>
        <end position="697"/>
    </location>
</feature>
<dbReference type="Pfam" id="PF08448">
    <property type="entry name" value="PAS_4"/>
    <property type="match status" value="1"/>
</dbReference>
<dbReference type="CDD" id="cd01948">
    <property type="entry name" value="EAL"/>
    <property type="match status" value="1"/>
</dbReference>
<dbReference type="CDD" id="cd00130">
    <property type="entry name" value="PAS"/>
    <property type="match status" value="2"/>
</dbReference>
<dbReference type="Gene3D" id="3.30.450.20">
    <property type="entry name" value="PAS domain"/>
    <property type="match status" value="2"/>
</dbReference>
<dbReference type="Gene3D" id="3.20.20.450">
    <property type="entry name" value="EAL domain"/>
    <property type="match status" value="1"/>
</dbReference>
<feature type="domain" description="PAS" evidence="4">
    <location>
        <begin position="572"/>
        <end position="623"/>
    </location>
</feature>
<dbReference type="InterPro" id="IPR043128">
    <property type="entry name" value="Rev_trsase/Diguanyl_cyclase"/>
</dbReference>
<feature type="domain" description="GGDEF" evidence="7">
    <location>
        <begin position="729"/>
        <end position="864"/>
    </location>
</feature>
<proteinExistence type="predicted"/>
<evidence type="ECO:0000259" key="4">
    <source>
        <dbReference type="PROSITE" id="PS50112"/>
    </source>
</evidence>
<dbReference type="OrthoDB" id="9813903at2"/>
<evidence type="ECO:0000256" key="1">
    <source>
        <dbReference type="ARBA" id="ARBA00051114"/>
    </source>
</evidence>
<evidence type="ECO:0000259" key="7">
    <source>
        <dbReference type="PROSITE" id="PS50887"/>
    </source>
</evidence>
<evidence type="ECO:0000313" key="9">
    <source>
        <dbReference type="Proteomes" id="UP000197446"/>
    </source>
</evidence>
<dbReference type="NCBIfam" id="TIGR00254">
    <property type="entry name" value="GGDEF"/>
    <property type="match status" value="1"/>
</dbReference>
<dbReference type="SMART" id="SM00091">
    <property type="entry name" value="PAS"/>
    <property type="match status" value="2"/>
</dbReference>
<dbReference type="InterPro" id="IPR001610">
    <property type="entry name" value="PAC"/>
</dbReference>
<evidence type="ECO:0000256" key="3">
    <source>
        <dbReference type="SAM" id="Phobius"/>
    </source>
</evidence>
<dbReference type="EMBL" id="NISI01000005">
    <property type="protein sequence ID" value="OWR03766.1"/>
    <property type="molecule type" value="Genomic_DNA"/>
</dbReference>
<accession>A0A254N6W0</accession>
<comment type="caution">
    <text evidence="8">The sequence shown here is derived from an EMBL/GenBank/DDBJ whole genome shotgun (WGS) entry which is preliminary data.</text>
</comment>
<dbReference type="InterPro" id="IPR052155">
    <property type="entry name" value="Biofilm_reg_signaling"/>
</dbReference>
<feature type="domain" description="PAC" evidence="5">
    <location>
        <begin position="524"/>
        <end position="575"/>
    </location>
</feature>
<dbReference type="SMART" id="SM00086">
    <property type="entry name" value="PAC"/>
    <property type="match status" value="2"/>
</dbReference>
<feature type="transmembrane region" description="Helical" evidence="3">
    <location>
        <begin position="63"/>
        <end position="89"/>
    </location>
</feature>
<dbReference type="FunFam" id="3.20.20.450:FF:000001">
    <property type="entry name" value="Cyclic di-GMP phosphodiesterase yahA"/>
    <property type="match status" value="1"/>
</dbReference>
<dbReference type="InterPro" id="IPR001633">
    <property type="entry name" value="EAL_dom"/>
</dbReference>
<feature type="domain" description="PAS" evidence="4">
    <location>
        <begin position="458"/>
        <end position="521"/>
    </location>
</feature>
<dbReference type="InterPro" id="IPR013656">
    <property type="entry name" value="PAS_4"/>
</dbReference>
<dbReference type="SUPFAM" id="SSF141868">
    <property type="entry name" value="EAL domain-like"/>
    <property type="match status" value="1"/>
</dbReference>
<evidence type="ECO:0000259" key="6">
    <source>
        <dbReference type="PROSITE" id="PS50883"/>
    </source>
</evidence>
<protein>
    <recommendedName>
        <fullName evidence="10">GGDEF domain-containing protein</fullName>
    </recommendedName>
</protein>
<dbReference type="InterPro" id="IPR035919">
    <property type="entry name" value="EAL_sf"/>
</dbReference>
<dbReference type="InterPro" id="IPR035965">
    <property type="entry name" value="PAS-like_dom_sf"/>
</dbReference>
<dbReference type="SMART" id="SM00052">
    <property type="entry name" value="EAL"/>
    <property type="match status" value="1"/>
</dbReference>
<dbReference type="GO" id="GO:0071732">
    <property type="term" value="P:cellular response to nitric oxide"/>
    <property type="evidence" value="ECO:0007669"/>
    <property type="project" value="UniProtKB-ARBA"/>
</dbReference>
<dbReference type="PROSITE" id="PS50113">
    <property type="entry name" value="PAC"/>
    <property type="match status" value="2"/>
</dbReference>
<dbReference type="InterPro" id="IPR000160">
    <property type="entry name" value="GGDEF_dom"/>
</dbReference>
<dbReference type="GO" id="GO:0071111">
    <property type="term" value="F:cyclic-guanylate-specific phosphodiesterase activity"/>
    <property type="evidence" value="ECO:0007669"/>
    <property type="project" value="UniProtKB-EC"/>
</dbReference>
<dbReference type="PROSITE" id="PS50112">
    <property type="entry name" value="PAS"/>
    <property type="match status" value="2"/>
</dbReference>
<gene>
    <name evidence="8" type="ORF">CDO81_14910</name>
</gene>
<feature type="region of interest" description="Disordered" evidence="2">
    <location>
        <begin position="1"/>
        <end position="20"/>
    </location>
</feature>
<dbReference type="PANTHER" id="PTHR44757:SF2">
    <property type="entry name" value="BIOFILM ARCHITECTURE MAINTENANCE PROTEIN MBAA"/>
    <property type="match status" value="1"/>
</dbReference>
<dbReference type="Gene3D" id="3.30.70.270">
    <property type="match status" value="1"/>
</dbReference>
<dbReference type="SMART" id="SM00267">
    <property type="entry name" value="GGDEF"/>
    <property type="match status" value="1"/>
</dbReference>
<feature type="transmembrane region" description="Helical" evidence="3">
    <location>
        <begin position="30"/>
        <end position="51"/>
    </location>
</feature>
<dbReference type="Pfam" id="PF00563">
    <property type="entry name" value="EAL"/>
    <property type="match status" value="1"/>
</dbReference>
<dbReference type="Pfam" id="PF00990">
    <property type="entry name" value="GGDEF"/>
    <property type="match status" value="1"/>
</dbReference>
<organism evidence="8 9">
    <name type="scientific">Roseateles puraquae</name>
    <dbReference type="NCBI Taxonomy" id="431059"/>
    <lineage>
        <taxon>Bacteria</taxon>
        <taxon>Pseudomonadati</taxon>
        <taxon>Pseudomonadota</taxon>
        <taxon>Betaproteobacteria</taxon>
        <taxon>Burkholderiales</taxon>
        <taxon>Sphaerotilaceae</taxon>
        <taxon>Roseateles</taxon>
    </lineage>
</organism>
<dbReference type="PROSITE" id="PS50883">
    <property type="entry name" value="EAL"/>
    <property type="match status" value="1"/>
</dbReference>
<comment type="catalytic activity">
    <reaction evidence="1">
        <text>3',3'-c-di-GMP + H2O = 5'-phosphoguanylyl(3'-&gt;5')guanosine + H(+)</text>
        <dbReference type="Rhea" id="RHEA:24902"/>
        <dbReference type="ChEBI" id="CHEBI:15377"/>
        <dbReference type="ChEBI" id="CHEBI:15378"/>
        <dbReference type="ChEBI" id="CHEBI:58754"/>
        <dbReference type="ChEBI" id="CHEBI:58805"/>
        <dbReference type="EC" id="3.1.4.52"/>
    </reaction>
    <physiologicalReaction direction="left-to-right" evidence="1">
        <dbReference type="Rhea" id="RHEA:24903"/>
    </physiologicalReaction>
</comment>
<keyword evidence="9" id="KW-1185">Reference proteome</keyword>
<feature type="transmembrane region" description="Helical" evidence="3">
    <location>
        <begin position="408"/>
        <end position="430"/>
    </location>
</feature>
<dbReference type="AlphaFoldDB" id="A0A254N6W0"/>
<keyword evidence="3" id="KW-1133">Transmembrane helix</keyword>
<dbReference type="CDD" id="cd01949">
    <property type="entry name" value="GGDEF"/>
    <property type="match status" value="1"/>
</dbReference>